<keyword evidence="8 9" id="KW-0378">Hydrolase</keyword>
<evidence type="ECO:0000313" key="11">
    <source>
        <dbReference type="EMBL" id="MBC8199918.1"/>
    </source>
</evidence>
<dbReference type="EMBL" id="JACNLL010000069">
    <property type="protein sequence ID" value="MBC8199918.1"/>
    <property type="molecule type" value="Genomic_DNA"/>
</dbReference>
<comment type="catalytic activity">
    <reaction evidence="1 9">
        <text>a ribonucleoside 5'-phosphate + H2O = a ribonucleoside + phosphate</text>
        <dbReference type="Rhea" id="RHEA:12484"/>
        <dbReference type="ChEBI" id="CHEBI:15377"/>
        <dbReference type="ChEBI" id="CHEBI:18254"/>
        <dbReference type="ChEBI" id="CHEBI:43474"/>
        <dbReference type="ChEBI" id="CHEBI:58043"/>
        <dbReference type="EC" id="3.1.3.5"/>
    </reaction>
</comment>
<feature type="binding site" evidence="9">
    <location>
        <position position="9"/>
    </location>
    <ligand>
        <name>a divalent metal cation</name>
        <dbReference type="ChEBI" id="CHEBI:60240"/>
    </ligand>
</feature>
<evidence type="ECO:0000256" key="9">
    <source>
        <dbReference type="HAMAP-Rule" id="MF_00060"/>
    </source>
</evidence>
<dbReference type="PANTHER" id="PTHR30457:SF0">
    <property type="entry name" value="PHOSPHATASE, PUTATIVE (AFU_ORTHOLOGUE AFUA_4G01070)-RELATED"/>
    <property type="match status" value="1"/>
</dbReference>
<accession>A0A8J6TCD1</accession>
<comment type="subcellular location">
    <subcellularLocation>
        <location evidence="3 9">Cytoplasm</location>
    </subcellularLocation>
</comment>
<keyword evidence="5 9" id="KW-0963">Cytoplasm</keyword>
<comment type="similarity">
    <text evidence="4 9">Belongs to the SurE nucleotidase family.</text>
</comment>
<organism evidence="11 12">
    <name type="scientific">Candidatus Desulfaltia bathyphila</name>
    <dbReference type="NCBI Taxonomy" id="2841697"/>
    <lineage>
        <taxon>Bacteria</taxon>
        <taxon>Pseudomonadati</taxon>
        <taxon>Thermodesulfobacteriota</taxon>
        <taxon>Desulfobacteria</taxon>
        <taxon>Desulfobacterales</taxon>
        <taxon>Desulfobacterales incertae sedis</taxon>
        <taxon>Candidatus Desulfaltia</taxon>
    </lineage>
</organism>
<dbReference type="SUPFAM" id="SSF64167">
    <property type="entry name" value="SurE-like"/>
    <property type="match status" value="1"/>
</dbReference>
<dbReference type="NCBIfam" id="NF001490">
    <property type="entry name" value="PRK00346.1-4"/>
    <property type="match status" value="1"/>
</dbReference>
<feature type="binding site" evidence="9">
    <location>
        <position position="8"/>
    </location>
    <ligand>
        <name>a divalent metal cation</name>
        <dbReference type="ChEBI" id="CHEBI:60240"/>
    </ligand>
</feature>
<dbReference type="Proteomes" id="UP000603545">
    <property type="component" value="Unassembled WGS sequence"/>
</dbReference>
<evidence type="ECO:0000256" key="7">
    <source>
        <dbReference type="ARBA" id="ARBA00022741"/>
    </source>
</evidence>
<sequence length="252" mass="27622">MNILLTNDDGIYADGLWALYTRFAGQHSVAVIAPDRERSAVGHGITLHEPLRATIVAVNGGYTGYAVNGTPADCVKLGILEILDSKPDIVISGINPGANVGVNINYSGTVAAAKEAALYGIRAISVSIHGHQIENYNDATGFIEKLAENICNNELPSGTFLNVNIPDMPWEDIAGIRISRQGIEFFTEYIEKRTDPRNRTYYWQGTDPQTSYKNPDLDGAAIGRNFISITPIKCDMTDYDAIEDLKRWNISK</sequence>
<dbReference type="InterPro" id="IPR002828">
    <property type="entry name" value="SurE-like_Pase/nucleotidase"/>
</dbReference>
<evidence type="ECO:0000256" key="8">
    <source>
        <dbReference type="ARBA" id="ARBA00022801"/>
    </source>
</evidence>
<dbReference type="HAMAP" id="MF_00060">
    <property type="entry name" value="SurE"/>
    <property type="match status" value="1"/>
</dbReference>
<dbReference type="PANTHER" id="PTHR30457">
    <property type="entry name" value="5'-NUCLEOTIDASE SURE"/>
    <property type="match status" value="1"/>
</dbReference>
<dbReference type="NCBIfam" id="TIGR00087">
    <property type="entry name" value="surE"/>
    <property type="match status" value="1"/>
</dbReference>
<feature type="binding site" evidence="9">
    <location>
        <position position="39"/>
    </location>
    <ligand>
        <name>a divalent metal cation</name>
        <dbReference type="ChEBI" id="CHEBI:60240"/>
    </ligand>
</feature>
<dbReference type="NCBIfam" id="NF001492">
    <property type="entry name" value="PRK00346.2-2"/>
    <property type="match status" value="1"/>
</dbReference>
<evidence type="ECO:0000259" key="10">
    <source>
        <dbReference type="Pfam" id="PF01975"/>
    </source>
</evidence>
<comment type="function">
    <text evidence="9">Nucleotidase that shows phosphatase activity on nucleoside 5'-monophosphates.</text>
</comment>
<comment type="cofactor">
    <cofactor evidence="2">
        <name>Mg(2+)</name>
        <dbReference type="ChEBI" id="CHEBI:18420"/>
    </cofactor>
</comment>
<feature type="binding site" evidence="9">
    <location>
        <position position="95"/>
    </location>
    <ligand>
        <name>a divalent metal cation</name>
        <dbReference type="ChEBI" id="CHEBI:60240"/>
    </ligand>
</feature>
<protein>
    <recommendedName>
        <fullName evidence="9">5'-nucleotidase SurE</fullName>
        <ecNumber evidence="9">3.1.3.5</ecNumber>
    </recommendedName>
    <alternativeName>
        <fullName evidence="9">Nucleoside 5'-monophosphate phosphohydrolase</fullName>
    </alternativeName>
</protein>
<keyword evidence="6 9" id="KW-0479">Metal-binding</keyword>
<dbReference type="Gene3D" id="3.40.1210.10">
    <property type="entry name" value="Survival protein SurE-like phosphatase/nucleotidase"/>
    <property type="match status" value="1"/>
</dbReference>
<gene>
    <name evidence="9 11" type="primary">surE</name>
    <name evidence="11" type="ORF">H8E80_07740</name>
</gene>
<dbReference type="InterPro" id="IPR030048">
    <property type="entry name" value="SurE"/>
</dbReference>
<evidence type="ECO:0000256" key="1">
    <source>
        <dbReference type="ARBA" id="ARBA00000815"/>
    </source>
</evidence>
<evidence type="ECO:0000313" key="12">
    <source>
        <dbReference type="Proteomes" id="UP000603545"/>
    </source>
</evidence>
<dbReference type="GO" id="GO:0005737">
    <property type="term" value="C:cytoplasm"/>
    <property type="evidence" value="ECO:0007669"/>
    <property type="project" value="UniProtKB-SubCell"/>
</dbReference>
<dbReference type="GO" id="GO:0046872">
    <property type="term" value="F:metal ion binding"/>
    <property type="evidence" value="ECO:0007669"/>
    <property type="project" value="UniProtKB-UniRule"/>
</dbReference>
<evidence type="ECO:0000256" key="4">
    <source>
        <dbReference type="ARBA" id="ARBA00011062"/>
    </source>
</evidence>
<evidence type="ECO:0000256" key="6">
    <source>
        <dbReference type="ARBA" id="ARBA00022723"/>
    </source>
</evidence>
<dbReference type="EC" id="3.1.3.5" evidence="9"/>
<dbReference type="GO" id="GO:0008253">
    <property type="term" value="F:5'-nucleotidase activity"/>
    <property type="evidence" value="ECO:0007669"/>
    <property type="project" value="UniProtKB-UniRule"/>
</dbReference>
<evidence type="ECO:0000256" key="5">
    <source>
        <dbReference type="ARBA" id="ARBA00022490"/>
    </source>
</evidence>
<dbReference type="AlphaFoldDB" id="A0A8J6TCD1"/>
<name>A0A8J6TCD1_9BACT</name>
<keyword evidence="7 9" id="KW-0547">Nucleotide-binding</keyword>
<feature type="domain" description="Survival protein SurE-like phosphatase/nucleotidase" evidence="10">
    <location>
        <begin position="3"/>
        <end position="184"/>
    </location>
</feature>
<dbReference type="InterPro" id="IPR036523">
    <property type="entry name" value="SurE-like_sf"/>
</dbReference>
<evidence type="ECO:0000256" key="2">
    <source>
        <dbReference type="ARBA" id="ARBA00001946"/>
    </source>
</evidence>
<dbReference type="Pfam" id="PF01975">
    <property type="entry name" value="SurE"/>
    <property type="match status" value="1"/>
</dbReference>
<comment type="caution">
    <text evidence="11">The sequence shown here is derived from an EMBL/GenBank/DDBJ whole genome shotgun (WGS) entry which is preliminary data.</text>
</comment>
<comment type="cofactor">
    <cofactor evidence="9">
        <name>a divalent metal cation</name>
        <dbReference type="ChEBI" id="CHEBI:60240"/>
    </cofactor>
    <text evidence="9">Binds 1 divalent metal cation per subunit.</text>
</comment>
<dbReference type="GO" id="GO:0000166">
    <property type="term" value="F:nucleotide binding"/>
    <property type="evidence" value="ECO:0007669"/>
    <property type="project" value="UniProtKB-KW"/>
</dbReference>
<dbReference type="FunFam" id="3.40.1210.10:FF:000001">
    <property type="entry name" value="5'/3'-nucleotidase SurE"/>
    <property type="match status" value="1"/>
</dbReference>
<proteinExistence type="inferred from homology"/>
<evidence type="ECO:0000256" key="3">
    <source>
        <dbReference type="ARBA" id="ARBA00004496"/>
    </source>
</evidence>
<reference evidence="11 12" key="1">
    <citation type="submission" date="2020-08" db="EMBL/GenBank/DDBJ databases">
        <title>Bridging the membrane lipid divide: bacteria of the FCB group superphylum have the potential to synthesize archaeal ether lipids.</title>
        <authorList>
            <person name="Villanueva L."/>
            <person name="Von Meijenfeldt F.A.B."/>
            <person name="Westbye A.B."/>
            <person name="Yadav S."/>
            <person name="Hopmans E.C."/>
            <person name="Dutilh B.E."/>
            <person name="Sinninghe Damste J.S."/>
        </authorList>
    </citation>
    <scope>NUCLEOTIDE SEQUENCE [LARGE SCALE GENOMIC DNA]</scope>
    <source>
        <strain evidence="11">NIOZ-UU82</strain>
    </source>
</reference>